<dbReference type="CTD" id="57085"/>
<dbReference type="AlphaFoldDB" id="A0A6P8PVK7"/>
<evidence type="ECO:0000256" key="3">
    <source>
        <dbReference type="ARBA" id="ARBA00022989"/>
    </source>
</evidence>
<dbReference type="SMART" id="SM00805">
    <property type="entry name" value="AGTRAP"/>
    <property type="match status" value="1"/>
</dbReference>
<keyword evidence="7" id="KW-0675">Receptor</keyword>
<dbReference type="Pfam" id="PF06396">
    <property type="entry name" value="AGTRAP"/>
    <property type="match status" value="1"/>
</dbReference>
<dbReference type="KEGG" id="gsh:117349446"/>
<comment type="subcellular location">
    <subcellularLocation>
        <location evidence="1">Membrane</location>
        <topology evidence="1">Multi-pass membrane protein</topology>
    </subcellularLocation>
</comment>
<dbReference type="Proteomes" id="UP000515159">
    <property type="component" value="Chromosome 15"/>
</dbReference>
<organism evidence="6 7">
    <name type="scientific">Geotrypetes seraphini</name>
    <name type="common">Gaboon caecilian</name>
    <name type="synonym">Caecilia seraphini</name>
    <dbReference type="NCBI Taxonomy" id="260995"/>
    <lineage>
        <taxon>Eukaryota</taxon>
        <taxon>Metazoa</taxon>
        <taxon>Chordata</taxon>
        <taxon>Craniata</taxon>
        <taxon>Vertebrata</taxon>
        <taxon>Euteleostomi</taxon>
        <taxon>Amphibia</taxon>
        <taxon>Gymnophiona</taxon>
        <taxon>Geotrypetes</taxon>
    </lineage>
</organism>
<gene>
    <name evidence="7" type="primary">AGTRAP</name>
</gene>
<dbReference type="GO" id="GO:0008217">
    <property type="term" value="P:regulation of blood pressure"/>
    <property type="evidence" value="ECO:0007669"/>
    <property type="project" value="TreeGrafter"/>
</dbReference>
<dbReference type="InterPro" id="IPR009436">
    <property type="entry name" value="AGTRAP"/>
</dbReference>
<keyword evidence="4 5" id="KW-0472">Membrane</keyword>
<feature type="transmembrane region" description="Helical" evidence="5">
    <location>
        <begin position="98"/>
        <end position="119"/>
    </location>
</feature>
<keyword evidence="3 5" id="KW-1133">Transmembrane helix</keyword>
<dbReference type="OrthoDB" id="8191171at2759"/>
<dbReference type="PANTHER" id="PTHR16521">
    <property type="entry name" value="TYPE-1 ANGIOTENSIN II RECEPTOR-ASSOCIATED PROTEIN"/>
    <property type="match status" value="1"/>
</dbReference>
<reference evidence="7" key="1">
    <citation type="submission" date="2025-08" db="UniProtKB">
        <authorList>
            <consortium name="RefSeq"/>
        </authorList>
    </citation>
    <scope>IDENTIFICATION</scope>
</reference>
<sequence length="178" mass="20084">MELPAVSLKAIVLIHWVLTIWACMYTWLPLAYTWGNFTVLAMGVWAMAQRDSIDAISTFLIGLLFSILSDILVFSLYYKPPITTAEEYYWRDLFRFSVGMAILSLLIKPLSCFFIYHMYCERGGQFIISLAGFTTGNRDHSATGFATGNRDHSASAYQSIDHQSVPTEQVNKTAPGLY</sequence>
<accession>A0A6P8PVK7</accession>
<dbReference type="RefSeq" id="XP_033778823.1">
    <property type="nucleotide sequence ID" value="XM_033922932.1"/>
</dbReference>
<evidence type="ECO:0000256" key="1">
    <source>
        <dbReference type="ARBA" id="ARBA00004141"/>
    </source>
</evidence>
<dbReference type="GeneID" id="117349446"/>
<keyword evidence="2 5" id="KW-0812">Transmembrane</keyword>
<name>A0A6P8PVK7_GEOSA</name>
<protein>
    <submittedName>
        <fullName evidence="7">Type-1 angiotensin II receptor-associated protein isoform X1</fullName>
    </submittedName>
</protein>
<dbReference type="PANTHER" id="PTHR16521:SF3">
    <property type="entry name" value="TYPE-1 ANGIOTENSIN II RECEPTOR-ASSOCIATED PROTEIN"/>
    <property type="match status" value="1"/>
</dbReference>
<evidence type="ECO:0000313" key="6">
    <source>
        <dbReference type="Proteomes" id="UP000515159"/>
    </source>
</evidence>
<feature type="transmembrane region" description="Helical" evidence="5">
    <location>
        <begin position="12"/>
        <end position="35"/>
    </location>
</feature>
<evidence type="ECO:0000256" key="4">
    <source>
        <dbReference type="ARBA" id="ARBA00023136"/>
    </source>
</evidence>
<feature type="transmembrane region" description="Helical" evidence="5">
    <location>
        <begin position="55"/>
        <end position="78"/>
    </location>
</feature>
<dbReference type="FunCoup" id="A0A6P8PVK7">
    <property type="interactions" value="946"/>
</dbReference>
<evidence type="ECO:0000313" key="7">
    <source>
        <dbReference type="RefSeq" id="XP_033778823.1"/>
    </source>
</evidence>
<dbReference type="GO" id="GO:0005886">
    <property type="term" value="C:plasma membrane"/>
    <property type="evidence" value="ECO:0007669"/>
    <property type="project" value="TreeGrafter"/>
</dbReference>
<dbReference type="GO" id="GO:0038166">
    <property type="term" value="P:angiotensin-activated signaling pathway"/>
    <property type="evidence" value="ECO:0007669"/>
    <property type="project" value="InterPro"/>
</dbReference>
<evidence type="ECO:0000256" key="5">
    <source>
        <dbReference type="SAM" id="Phobius"/>
    </source>
</evidence>
<evidence type="ECO:0000256" key="2">
    <source>
        <dbReference type="ARBA" id="ARBA00022692"/>
    </source>
</evidence>
<keyword evidence="6" id="KW-1185">Reference proteome</keyword>
<dbReference type="InParanoid" id="A0A6P8PVK7"/>
<proteinExistence type="predicted"/>